<dbReference type="PANTHER" id="PTHR30344:SF1">
    <property type="entry name" value="6-PHOSPHOGLUCONOLACTONASE"/>
    <property type="match status" value="1"/>
</dbReference>
<comment type="caution">
    <text evidence="4">The sequence shown here is derived from an EMBL/GenBank/DDBJ whole genome shotgun (WGS) entry which is preliminary data.</text>
</comment>
<dbReference type="PANTHER" id="PTHR30344">
    <property type="entry name" value="6-PHOSPHOGLUCONOLACTONASE-RELATED"/>
    <property type="match status" value="1"/>
</dbReference>
<dbReference type="InterPro" id="IPR015943">
    <property type="entry name" value="WD40/YVTN_repeat-like_dom_sf"/>
</dbReference>
<evidence type="ECO:0000256" key="1">
    <source>
        <dbReference type="ARBA" id="ARBA00005564"/>
    </source>
</evidence>
<evidence type="ECO:0000256" key="2">
    <source>
        <dbReference type="ARBA" id="ARBA00022526"/>
    </source>
</evidence>
<dbReference type="Gene3D" id="2.130.10.10">
    <property type="entry name" value="YVTN repeat-like/Quinoprotein amine dehydrogenase"/>
    <property type="match status" value="1"/>
</dbReference>
<keyword evidence="5" id="KW-1185">Reference proteome</keyword>
<feature type="signal peptide" evidence="3">
    <location>
        <begin position="1"/>
        <end position="19"/>
    </location>
</feature>
<evidence type="ECO:0000313" key="4">
    <source>
        <dbReference type="EMBL" id="GAA4888842.1"/>
    </source>
</evidence>
<sequence length="353" mass="39145">MKLKLYTLLLTLSILNCTAQDTTLYVGTYTGGDSEGIYKLTFNTETGALTNKELVAKAENPSYLSYSPDKKHIYAVVEHEKGMVSSFKITDNKHLTLLSKVSTHGAHPCHVAINKSGNKAIVSNYTGGNASIHTIANDGTLTEAFQVLEHNVDSIVSHVHSAEFYKNQLYVSDLGKNAVYNYQLENDKFKLIDSSIVDLANHAGPRHFALTNNGKFIYIINEYSSSITVGQKTEKGFTKIDEDSTLEADYNGKNSCADIHLSKDERFLYASNRGENTIAVFKRETNSGTINKIQTISVHGNWPRNFTLDPTGQFLLVANRWSHNISVFSVNASTGLLKFMHDTKISEPVCLLF</sequence>
<name>A0ABP9EZA6_9FLAO</name>
<feature type="chain" id="PRO_5045236493" evidence="3">
    <location>
        <begin position="20"/>
        <end position="353"/>
    </location>
</feature>
<accession>A0ABP9EZA6</accession>
<keyword evidence="2" id="KW-0313">Glucose metabolism</keyword>
<keyword evidence="2" id="KW-0119">Carbohydrate metabolism</keyword>
<dbReference type="Proteomes" id="UP001500433">
    <property type="component" value="Unassembled WGS sequence"/>
</dbReference>
<dbReference type="EMBL" id="BAABJH010000001">
    <property type="protein sequence ID" value="GAA4888842.1"/>
    <property type="molecule type" value="Genomic_DNA"/>
</dbReference>
<evidence type="ECO:0000313" key="5">
    <source>
        <dbReference type="Proteomes" id="UP001500433"/>
    </source>
</evidence>
<dbReference type="InterPro" id="IPR019405">
    <property type="entry name" value="Lactonase_7-beta_prop"/>
</dbReference>
<proteinExistence type="inferred from homology"/>
<organism evidence="4 5">
    <name type="scientific">Flaviramulus aquimarinus</name>
    <dbReference type="NCBI Taxonomy" id="1170456"/>
    <lineage>
        <taxon>Bacteria</taxon>
        <taxon>Pseudomonadati</taxon>
        <taxon>Bacteroidota</taxon>
        <taxon>Flavobacteriia</taxon>
        <taxon>Flavobacteriales</taxon>
        <taxon>Flavobacteriaceae</taxon>
        <taxon>Flaviramulus</taxon>
    </lineage>
</organism>
<dbReference type="SUPFAM" id="SSF51004">
    <property type="entry name" value="C-terminal (heme d1) domain of cytochrome cd1-nitrite reductase"/>
    <property type="match status" value="1"/>
</dbReference>
<protein>
    <submittedName>
        <fullName evidence="4">Lactonase family protein</fullName>
    </submittedName>
</protein>
<gene>
    <name evidence="4" type="ORF">GCM10023311_11000</name>
</gene>
<keyword evidence="3" id="KW-0732">Signal</keyword>
<dbReference type="InterPro" id="IPR011048">
    <property type="entry name" value="Haem_d1_sf"/>
</dbReference>
<dbReference type="InterPro" id="IPR050282">
    <property type="entry name" value="Cycloisomerase_2"/>
</dbReference>
<evidence type="ECO:0000256" key="3">
    <source>
        <dbReference type="SAM" id="SignalP"/>
    </source>
</evidence>
<comment type="similarity">
    <text evidence="1">Belongs to the cycloisomerase 2 family.</text>
</comment>
<reference evidence="5" key="1">
    <citation type="journal article" date="2019" name="Int. J. Syst. Evol. Microbiol.">
        <title>The Global Catalogue of Microorganisms (GCM) 10K type strain sequencing project: providing services to taxonomists for standard genome sequencing and annotation.</title>
        <authorList>
            <consortium name="The Broad Institute Genomics Platform"/>
            <consortium name="The Broad Institute Genome Sequencing Center for Infectious Disease"/>
            <person name="Wu L."/>
            <person name="Ma J."/>
        </authorList>
    </citation>
    <scope>NUCLEOTIDE SEQUENCE [LARGE SCALE GENOMIC DNA]</scope>
    <source>
        <strain evidence="5">JCM 18274</strain>
    </source>
</reference>
<dbReference type="Pfam" id="PF10282">
    <property type="entry name" value="Lactonase"/>
    <property type="match status" value="1"/>
</dbReference>
<dbReference type="RefSeq" id="WP_345273035.1">
    <property type="nucleotide sequence ID" value="NZ_BAABJH010000001.1"/>
</dbReference>